<dbReference type="GO" id="GO:0022857">
    <property type="term" value="F:transmembrane transporter activity"/>
    <property type="evidence" value="ECO:0007669"/>
    <property type="project" value="InterPro"/>
</dbReference>
<keyword evidence="3 6" id="KW-0812">Transmembrane</keyword>
<organism evidence="7 8">
    <name type="scientific">Metamycoplasma auris 15026</name>
    <dbReference type="NCBI Taxonomy" id="1188233"/>
    <lineage>
        <taxon>Bacteria</taxon>
        <taxon>Bacillati</taxon>
        <taxon>Mycoplasmatota</taxon>
        <taxon>Mycoplasmoidales</taxon>
        <taxon>Metamycoplasmataceae</taxon>
        <taxon>Metamycoplasma</taxon>
    </lineage>
</organism>
<keyword evidence="2" id="KW-1003">Cell membrane</keyword>
<sequence>MSSLTQLSINTYNHLIIFFCIFTLGGISGMFSEKVGIVNIGINGMMIVGAASYLVFTDSLSKITGETAFSGWWQIPATLFASLCAAAFALLHGFATIKLKSDHTISGFALNLLAFGIAIILLDFFGNGNRKPTMGVRELHYAVEVGAQAVDVISWKLVVTIAIIVISAFALYKTKWGLRFRAIGENPQAADVAGINVNKYKWEGIILSGAIAGIAGAVFAQWTPGSFNGEVRGFGYLALAIMIMGQWNIFIITSISFVFSFLYALSSSSGVFIDPLKPYSPLLEMTPYVLSLVVIMVTSKRSHAPAASGISYDKSTR</sequence>
<protein>
    <submittedName>
        <fullName evidence="7">Sugar ABC transporter permease protein</fullName>
    </submittedName>
</protein>
<evidence type="ECO:0000256" key="1">
    <source>
        <dbReference type="ARBA" id="ARBA00004651"/>
    </source>
</evidence>
<proteinExistence type="predicted"/>
<dbReference type="Proteomes" id="UP000013131">
    <property type="component" value="Unassembled WGS sequence"/>
</dbReference>
<feature type="transmembrane region" description="Helical" evidence="6">
    <location>
        <begin position="107"/>
        <end position="126"/>
    </location>
</feature>
<dbReference type="OrthoDB" id="9792579at2"/>
<feature type="transmembrane region" description="Helical" evidence="6">
    <location>
        <begin position="153"/>
        <end position="172"/>
    </location>
</feature>
<evidence type="ECO:0000256" key="5">
    <source>
        <dbReference type="ARBA" id="ARBA00023136"/>
    </source>
</evidence>
<keyword evidence="8" id="KW-1185">Reference proteome</keyword>
<dbReference type="AlphaFoldDB" id="N9V150"/>
<feature type="transmembrane region" description="Helical" evidence="6">
    <location>
        <begin position="234"/>
        <end position="265"/>
    </location>
</feature>
<evidence type="ECO:0000256" key="2">
    <source>
        <dbReference type="ARBA" id="ARBA00022475"/>
    </source>
</evidence>
<dbReference type="EMBL" id="AORI01000005">
    <property type="protein sequence ID" value="ENY69122.1"/>
    <property type="molecule type" value="Genomic_DNA"/>
</dbReference>
<evidence type="ECO:0000313" key="7">
    <source>
        <dbReference type="EMBL" id="ENY69122.1"/>
    </source>
</evidence>
<keyword evidence="4 6" id="KW-1133">Transmembrane helix</keyword>
<evidence type="ECO:0000313" key="8">
    <source>
        <dbReference type="Proteomes" id="UP000013131"/>
    </source>
</evidence>
<accession>N9V150</accession>
<dbReference type="PATRIC" id="fig|1188233.3.peg.164"/>
<name>N9V150_9BACT</name>
<dbReference type="PANTHER" id="PTHR43370">
    <property type="entry name" value="SUGAR ABC TRANSPORTER INTEGRAL MEMBRANE PROTEIN-RELATED"/>
    <property type="match status" value="1"/>
</dbReference>
<dbReference type="RefSeq" id="WP_004423664.1">
    <property type="nucleotide sequence ID" value="NZ_AORI01000005.1"/>
</dbReference>
<comment type="caution">
    <text evidence="7">The sequence shown here is derived from an EMBL/GenBank/DDBJ whole genome shotgun (WGS) entry which is preliminary data.</text>
</comment>
<feature type="transmembrane region" description="Helical" evidence="6">
    <location>
        <begin position="76"/>
        <end position="95"/>
    </location>
</feature>
<feature type="transmembrane region" description="Helical" evidence="6">
    <location>
        <begin position="38"/>
        <end position="56"/>
    </location>
</feature>
<keyword evidence="5 6" id="KW-0472">Membrane</keyword>
<dbReference type="PANTHER" id="PTHR43370:SF1">
    <property type="entry name" value="GUANOSINE ABC TRANSPORTER PERMEASE PROTEIN NUPQ"/>
    <property type="match status" value="1"/>
</dbReference>
<evidence type="ECO:0000256" key="3">
    <source>
        <dbReference type="ARBA" id="ARBA00022692"/>
    </source>
</evidence>
<reference evidence="7 8" key="1">
    <citation type="journal article" date="2013" name="Genome Announc.">
        <title>Draft Genome Sequences of Mycoplasma auris and Mycoplasma yeatsii, Two Species of the Ear Canal of Caprinae.</title>
        <authorList>
            <person name="Dordet-Frisoni E."/>
            <person name="Baranowski E."/>
            <person name="Barre A."/>
            <person name="Blanchard A."/>
            <person name="Breton M."/>
            <person name="Couture C."/>
            <person name="Dupuy V."/>
            <person name="Gaurivaud P."/>
            <person name="Jacob D."/>
            <person name="Lemaitre C."/>
            <person name="Manso-Silvan L."/>
            <person name="Nikolski M."/>
            <person name="Nouvel L.X."/>
            <person name="Poumarat F."/>
            <person name="Sirand-Pugnet P."/>
            <person name="Thebault P."/>
            <person name="Theil S."/>
            <person name="Thiaucourt F."/>
            <person name="Citti C."/>
            <person name="Tardy F."/>
        </authorList>
    </citation>
    <scope>NUCLEOTIDE SEQUENCE [LARGE SCALE GENOMIC DNA]</scope>
    <source>
        <strain evidence="7 8">15026</strain>
    </source>
</reference>
<dbReference type="Pfam" id="PF02653">
    <property type="entry name" value="BPD_transp_2"/>
    <property type="match status" value="1"/>
</dbReference>
<gene>
    <name evidence="7" type="ORF">MAU_1630</name>
</gene>
<dbReference type="CDD" id="cd06580">
    <property type="entry name" value="TM_PBP1_transp_TpRbsC_like"/>
    <property type="match status" value="1"/>
</dbReference>
<evidence type="ECO:0000256" key="4">
    <source>
        <dbReference type="ARBA" id="ARBA00022989"/>
    </source>
</evidence>
<comment type="subcellular location">
    <subcellularLocation>
        <location evidence="1">Cell membrane</location>
        <topology evidence="1">Multi-pass membrane protein</topology>
    </subcellularLocation>
</comment>
<feature type="transmembrane region" description="Helical" evidence="6">
    <location>
        <begin position="12"/>
        <end position="31"/>
    </location>
</feature>
<evidence type="ECO:0000256" key="6">
    <source>
        <dbReference type="SAM" id="Phobius"/>
    </source>
</evidence>
<dbReference type="InterPro" id="IPR001851">
    <property type="entry name" value="ABC_transp_permease"/>
</dbReference>
<dbReference type="GO" id="GO:0005886">
    <property type="term" value="C:plasma membrane"/>
    <property type="evidence" value="ECO:0007669"/>
    <property type="project" value="UniProtKB-SubCell"/>
</dbReference>
<dbReference type="STRING" id="1188233.MAU_1630"/>
<dbReference type="eggNOG" id="COG1079">
    <property type="taxonomic scope" value="Bacteria"/>
</dbReference>
<feature type="transmembrane region" description="Helical" evidence="6">
    <location>
        <begin position="204"/>
        <end position="222"/>
    </location>
</feature>